<keyword evidence="2 6" id="KW-0853">WD repeat</keyword>
<evidence type="ECO:0000256" key="3">
    <source>
        <dbReference type="ARBA" id="ARBA00022737"/>
    </source>
</evidence>
<evidence type="ECO:0000256" key="1">
    <source>
        <dbReference type="ARBA" id="ARBA00008075"/>
    </source>
</evidence>
<keyword evidence="4" id="KW-0805">Transcription regulation</keyword>
<dbReference type="InterPro" id="IPR051243">
    <property type="entry name" value="PcG_WD-repeat"/>
</dbReference>
<dbReference type="InterPro" id="IPR001680">
    <property type="entry name" value="WD40_rpt"/>
</dbReference>
<keyword evidence="5" id="KW-0804">Transcription</keyword>
<dbReference type="SUPFAM" id="SSF50978">
    <property type="entry name" value="WD40 repeat-like"/>
    <property type="match status" value="1"/>
</dbReference>
<gene>
    <name evidence="7" type="ORF">CYCCA115_LOCUS2722</name>
</gene>
<keyword evidence="3" id="KW-0677">Repeat</keyword>
<evidence type="ECO:0000256" key="6">
    <source>
        <dbReference type="PROSITE-ProRule" id="PRU00221"/>
    </source>
</evidence>
<dbReference type="InterPro" id="IPR015943">
    <property type="entry name" value="WD40/YVTN_repeat-like_dom_sf"/>
</dbReference>
<dbReference type="PROSITE" id="PS50082">
    <property type="entry name" value="WD_REPEATS_2"/>
    <property type="match status" value="2"/>
</dbReference>
<sequence>MTSWGPPKYVYQNLLDLKEAPGAEKEREEDRYPNYCLSWSKHIYEDKKTGKKLQLLACCGGVKAQIVAVERDNPHDPLRPWSTFIDVDPDEKFRASAFGGRSINGSPFLILGGKAAIIKLVDIDKRCLAHTLEGHRGVINDLKVPPSDDSFLLSSAGDEGIRLWNLDVRACVAAFAGTYGHRKAVLSLSWHFEGKMFASSGVDGYVRLWNGVCDVRFTGASHVSRRPIPDESVAKGQPYYDQFPKFASNKLHVSPVDCVHWFKDGRILSKCIDNEFLLWEPDFSIEDESQPQQEVAGHPPAKDVIVFMRFQVSGRRRNYFSRFGVDPLDEQLAVGELLGTISIWNLNDAVDNAPFDDDDDCAFEDDGCLDFRIDPYQTLNLPNHSDKVRVVTYAPNGGNKMLVACSDEGNLFLMENSNMSQIGGTNEIDDSESDKGFVDI</sequence>
<proteinExistence type="inferred from homology"/>
<comment type="caution">
    <text evidence="7">The sequence shown here is derived from an EMBL/GenBank/DDBJ whole genome shotgun (WGS) entry which is preliminary data.</text>
</comment>
<keyword evidence="8" id="KW-1185">Reference proteome</keyword>
<organism evidence="7 8">
    <name type="scientific">Cylindrotheca closterium</name>
    <dbReference type="NCBI Taxonomy" id="2856"/>
    <lineage>
        <taxon>Eukaryota</taxon>
        <taxon>Sar</taxon>
        <taxon>Stramenopiles</taxon>
        <taxon>Ochrophyta</taxon>
        <taxon>Bacillariophyta</taxon>
        <taxon>Bacillariophyceae</taxon>
        <taxon>Bacillariophycidae</taxon>
        <taxon>Bacillariales</taxon>
        <taxon>Bacillariaceae</taxon>
        <taxon>Cylindrotheca</taxon>
    </lineage>
</organism>
<dbReference type="Pfam" id="PF00400">
    <property type="entry name" value="WD40"/>
    <property type="match status" value="2"/>
</dbReference>
<dbReference type="PROSITE" id="PS50294">
    <property type="entry name" value="WD_REPEATS_REGION"/>
    <property type="match status" value="2"/>
</dbReference>
<protein>
    <recommendedName>
        <fullName evidence="9">Coronin</fullName>
    </recommendedName>
</protein>
<dbReference type="InterPro" id="IPR019775">
    <property type="entry name" value="WD40_repeat_CS"/>
</dbReference>
<evidence type="ECO:0000313" key="8">
    <source>
        <dbReference type="Proteomes" id="UP001295423"/>
    </source>
</evidence>
<dbReference type="PROSITE" id="PS00678">
    <property type="entry name" value="WD_REPEATS_1"/>
    <property type="match status" value="1"/>
</dbReference>
<evidence type="ECO:0000256" key="2">
    <source>
        <dbReference type="ARBA" id="ARBA00022574"/>
    </source>
</evidence>
<name>A0AAD2FHI9_9STRA</name>
<feature type="repeat" description="WD" evidence="6">
    <location>
        <begin position="178"/>
        <end position="210"/>
    </location>
</feature>
<comment type="similarity">
    <text evidence="1">Belongs to the WD repeat ESC family.</text>
</comment>
<evidence type="ECO:0000313" key="7">
    <source>
        <dbReference type="EMBL" id="CAJ1932175.1"/>
    </source>
</evidence>
<dbReference type="InterPro" id="IPR036322">
    <property type="entry name" value="WD40_repeat_dom_sf"/>
</dbReference>
<feature type="repeat" description="WD" evidence="6">
    <location>
        <begin position="132"/>
        <end position="174"/>
    </location>
</feature>
<dbReference type="Gene3D" id="2.130.10.10">
    <property type="entry name" value="YVTN repeat-like/Quinoprotein amine dehydrogenase"/>
    <property type="match status" value="1"/>
</dbReference>
<dbReference type="SMART" id="SM00320">
    <property type="entry name" value="WD40"/>
    <property type="match status" value="4"/>
</dbReference>
<dbReference type="Proteomes" id="UP001295423">
    <property type="component" value="Unassembled WGS sequence"/>
</dbReference>
<dbReference type="AlphaFoldDB" id="A0AAD2FHI9"/>
<reference evidence="7" key="1">
    <citation type="submission" date="2023-08" db="EMBL/GenBank/DDBJ databases">
        <authorList>
            <person name="Audoor S."/>
            <person name="Bilcke G."/>
        </authorList>
    </citation>
    <scope>NUCLEOTIDE SEQUENCE</scope>
</reference>
<evidence type="ECO:0000256" key="4">
    <source>
        <dbReference type="ARBA" id="ARBA00023015"/>
    </source>
</evidence>
<evidence type="ECO:0000256" key="5">
    <source>
        <dbReference type="ARBA" id="ARBA00023163"/>
    </source>
</evidence>
<dbReference type="PANTHER" id="PTHR10253">
    <property type="entry name" value="POLYCOMB PROTEIN"/>
    <property type="match status" value="1"/>
</dbReference>
<dbReference type="EMBL" id="CAKOGP040000213">
    <property type="protein sequence ID" value="CAJ1932175.1"/>
    <property type="molecule type" value="Genomic_DNA"/>
</dbReference>
<evidence type="ECO:0008006" key="9">
    <source>
        <dbReference type="Google" id="ProtNLM"/>
    </source>
</evidence>
<accession>A0AAD2FHI9</accession>